<dbReference type="Gene3D" id="3.10.28.10">
    <property type="entry name" value="Homing endonucleases"/>
    <property type="match status" value="1"/>
</dbReference>
<evidence type="ECO:0000313" key="2">
    <source>
        <dbReference type="EMBL" id="BBQ09603.1"/>
    </source>
</evidence>
<feature type="domain" description="Homing endonuclease LAGLIDADG" evidence="1">
    <location>
        <begin position="17"/>
        <end position="120"/>
    </location>
</feature>
<dbReference type="InterPro" id="IPR004860">
    <property type="entry name" value="LAGLIDADG_dom"/>
</dbReference>
<dbReference type="AlphaFoldDB" id="A0A7G1GG78"/>
<geneLocation type="plastid" evidence="2"/>
<keyword evidence="2" id="KW-0934">Plastid</keyword>
<dbReference type="PANTHER" id="PTHR36181:SF2">
    <property type="entry name" value="INTRON-ENCODED ENDONUCLEASE AI3-RELATED"/>
    <property type="match status" value="1"/>
</dbReference>
<dbReference type="InterPro" id="IPR051289">
    <property type="entry name" value="LAGLIDADG_Endonuclease"/>
</dbReference>
<dbReference type="Pfam" id="PF00961">
    <property type="entry name" value="LAGLIDADG_1"/>
    <property type="match status" value="1"/>
</dbReference>
<proteinExistence type="predicted"/>
<dbReference type="SUPFAM" id="SSF55608">
    <property type="entry name" value="Homing endonucleases"/>
    <property type="match status" value="1"/>
</dbReference>
<protein>
    <submittedName>
        <fullName evidence="2">Group I intronic ORF</fullName>
    </submittedName>
</protein>
<dbReference type="GO" id="GO:0004519">
    <property type="term" value="F:endonuclease activity"/>
    <property type="evidence" value="ECO:0007669"/>
    <property type="project" value="InterPro"/>
</dbReference>
<reference evidence="2" key="1">
    <citation type="submission" date="2019-12" db="EMBL/GenBank/DDBJ databases">
        <title>A plastid genome of a nonphotosynthetic green alga.</title>
        <authorList>
            <person name="Kamikawa R."/>
        </authorList>
    </citation>
    <scope>NUCLEOTIDE SEQUENCE</scope>
    <source>
        <strain evidence="2">NrCl902</strain>
    </source>
</reference>
<evidence type="ECO:0000259" key="1">
    <source>
        <dbReference type="Pfam" id="PF00961"/>
    </source>
</evidence>
<dbReference type="GO" id="GO:0005739">
    <property type="term" value="C:mitochondrion"/>
    <property type="evidence" value="ECO:0007669"/>
    <property type="project" value="UniProtKB-ARBA"/>
</dbReference>
<name>A0A7G1GG78_9CHLO</name>
<dbReference type="PANTHER" id="PTHR36181">
    <property type="entry name" value="INTRON-ENCODED ENDONUCLEASE AI3-RELATED"/>
    <property type="match status" value="1"/>
</dbReference>
<sequence>MVKGADGKEYALSAPWILGFADGESTLSFNLIKNVELTVGFQIQAVFIIVQGETDYYLLTAIANFFGYGTVSVNRKDETSVRYQYRVVDTEILTKLFIPFFKVIRFLTKKSVEFTHWSQWFEYLYNKKHYSDWPNGMLALLEGLKQFKLCGYPTLKAISFIETCDNFIEKTQKSPKPKV</sequence>
<organism evidence="2">
    <name type="scientific">Volvocales sp. NrCl902</name>
    <dbReference type="NCBI Taxonomy" id="2682054"/>
    <lineage>
        <taxon>Eukaryota</taxon>
        <taxon>Viridiplantae</taxon>
        <taxon>Chlorophyta</taxon>
        <taxon>core chlorophytes</taxon>
        <taxon>Chlorophyceae</taxon>
        <taxon>CS clade</taxon>
        <taxon>Chlamydomonadales</taxon>
    </lineage>
</organism>
<dbReference type="InterPro" id="IPR027434">
    <property type="entry name" value="Homing_endonucl"/>
</dbReference>
<dbReference type="EMBL" id="LC516060">
    <property type="protein sequence ID" value="BBQ09603.1"/>
    <property type="molecule type" value="Genomic_DNA"/>
</dbReference>
<gene>
    <name evidence="2" type="primary">orf179</name>
</gene>
<accession>A0A7G1GG78</accession>